<evidence type="ECO:0000259" key="9">
    <source>
        <dbReference type="PROSITE" id="PS50902"/>
    </source>
</evidence>
<dbReference type="SUPFAM" id="SSF50475">
    <property type="entry name" value="FMN-binding split barrel"/>
    <property type="match status" value="1"/>
</dbReference>
<dbReference type="InterPro" id="IPR029039">
    <property type="entry name" value="Flavoprotein-like_sf"/>
</dbReference>
<dbReference type="Gene3D" id="3.60.15.10">
    <property type="entry name" value="Ribonuclease Z/Hydroxyacylglutathione hydrolase-like"/>
    <property type="match status" value="1"/>
</dbReference>
<dbReference type="GO" id="GO:0010181">
    <property type="term" value="F:FMN binding"/>
    <property type="evidence" value="ECO:0007669"/>
    <property type="project" value="InterPro"/>
</dbReference>
<dbReference type="GO" id="GO:0046872">
    <property type="term" value="F:metal ion binding"/>
    <property type="evidence" value="ECO:0007669"/>
    <property type="project" value="UniProtKB-KW"/>
</dbReference>
<dbReference type="CDD" id="cd07709">
    <property type="entry name" value="flavodiiron_proteins_MBL-fold"/>
    <property type="match status" value="1"/>
</dbReference>
<name>A0AAW1P1A8_9CHLO</name>
<dbReference type="InterPro" id="IPR002563">
    <property type="entry name" value="Flavin_Rdtase-like_dom"/>
</dbReference>
<keyword evidence="4" id="KW-0479">Metal-binding</keyword>
<dbReference type="SMART" id="SM00849">
    <property type="entry name" value="Lactamase_B"/>
    <property type="match status" value="1"/>
</dbReference>
<accession>A0AAW1P1A8</accession>
<evidence type="ECO:0000313" key="11">
    <source>
        <dbReference type="Proteomes" id="UP001465755"/>
    </source>
</evidence>
<feature type="compositionally biased region" description="Polar residues" evidence="8">
    <location>
        <begin position="42"/>
        <end position="53"/>
    </location>
</feature>
<dbReference type="PROSITE" id="PS50902">
    <property type="entry name" value="FLAVODOXIN_LIKE"/>
    <property type="match status" value="1"/>
</dbReference>
<evidence type="ECO:0000256" key="5">
    <source>
        <dbReference type="ARBA" id="ARBA00022982"/>
    </source>
</evidence>
<evidence type="ECO:0000256" key="1">
    <source>
        <dbReference type="ARBA" id="ARBA00001962"/>
    </source>
</evidence>
<dbReference type="Proteomes" id="UP001465755">
    <property type="component" value="Unassembled WGS sequence"/>
</dbReference>
<comment type="similarity">
    <text evidence="2">In the C-terminal section; belongs to the flavodoxin reductase family.</text>
</comment>
<dbReference type="Pfam" id="PF01613">
    <property type="entry name" value="Flavin_Reduct"/>
    <property type="match status" value="1"/>
</dbReference>
<dbReference type="InterPro" id="IPR051285">
    <property type="entry name" value="NADH_oxidoreductase_modular"/>
</dbReference>
<comment type="function">
    <text evidence="7">Mediates electron transfer from NADH to oxygen, reducing it to water. This modular protein has 3 redox cofactors, in other organisms the same activity requires 2 or 3 proteins.</text>
</comment>
<dbReference type="InterPro" id="IPR012349">
    <property type="entry name" value="Split_barrel_FMN-bd"/>
</dbReference>
<dbReference type="PANTHER" id="PTHR32145">
    <property type="entry name" value="DIFLAVIN FLAVOPROTEIN A 2-RELATED"/>
    <property type="match status" value="1"/>
</dbReference>
<dbReference type="Gene3D" id="2.30.110.10">
    <property type="entry name" value="Electron Transport, Fmn-binding Protein, Chain A"/>
    <property type="match status" value="1"/>
</dbReference>
<keyword evidence="5" id="KW-0249">Electron transport</keyword>
<sequence>MGPSSARLQLQAANSLPAARRSSQGRPRVAKLVTTAALPAGGSNSRDVSTQAASLAEAPVEAPTATELSKIVEWGQKKRLQTQVAPVADDTITIRSLDWDRDRFDIEFGLEKGTTYNSYLIFGKDKTALVDASHEKFRGLWTDTLKEQLAKAGRSIDYVLVSHTEPDHSGLIPDVIDLYPDAVVCGSKVALMYLKGLTHRPMNEKIVKGGDTIDLGGGHKMEFVLAPNLHWPDTIFSFDHGTGVMYTCDAFGMHYCNEDAFDTQLEAISPHYRFYYDCLMKPNARSVLNALKKTKDLEYSTIATGHGPLIRFNLDELVGRYQSWSESVGKAAATVTVLYSSEYGYGDRLSQTLARGITKAGVATEMIDALSVDPQELVEVLGKSQGVVIMTPPRDSKEAQNTLSTMVSALKGKHKILVAESYGGRDEPVDTIIGSCVTASSDTSLDPLRVRDTPTELTYQEYEEAGTDLAQALTKKEKIKSQKAAMPPNIAKALARLSSGLYIVTAATAGAKGAMVASWVAQASFEPLGLTVAVAKDRAIESLMQVGDTFVLNCLGDSNAGPMMKHFLQRFPPGADRFNGVETFTAPDTVVPVLAEAIAYCTCRVRTRLETPDHWITYAEVVSGDVGQPDAKTAVHRRKVANYY</sequence>
<reference evidence="10 11" key="1">
    <citation type="journal article" date="2024" name="Nat. Commun.">
        <title>Phylogenomics reveals the evolutionary origins of lichenization in chlorophyte algae.</title>
        <authorList>
            <person name="Puginier C."/>
            <person name="Libourel C."/>
            <person name="Otte J."/>
            <person name="Skaloud P."/>
            <person name="Haon M."/>
            <person name="Grisel S."/>
            <person name="Petersen M."/>
            <person name="Berrin J.G."/>
            <person name="Delaux P.M."/>
            <person name="Dal Grande F."/>
            <person name="Keller J."/>
        </authorList>
    </citation>
    <scope>NUCLEOTIDE SEQUENCE [LARGE SCALE GENOMIC DNA]</scope>
    <source>
        <strain evidence="10 11">SAG 2036</strain>
    </source>
</reference>
<dbReference type="AlphaFoldDB" id="A0AAW1P1A8"/>
<feature type="compositionally biased region" description="Polar residues" evidence="8">
    <location>
        <begin position="1"/>
        <end position="14"/>
    </location>
</feature>
<evidence type="ECO:0000313" key="10">
    <source>
        <dbReference type="EMBL" id="KAK9802723.1"/>
    </source>
</evidence>
<keyword evidence="6" id="KW-0408">Iron</keyword>
<dbReference type="InterPro" id="IPR045761">
    <property type="entry name" value="ODP_dom"/>
</dbReference>
<dbReference type="SUPFAM" id="SSF52218">
    <property type="entry name" value="Flavoproteins"/>
    <property type="match status" value="1"/>
</dbReference>
<dbReference type="SMART" id="SM00903">
    <property type="entry name" value="Flavin_Reduct"/>
    <property type="match status" value="1"/>
</dbReference>
<dbReference type="InterPro" id="IPR008254">
    <property type="entry name" value="Flavodoxin/NO_synth"/>
</dbReference>
<comment type="caution">
    <text evidence="10">The sequence shown here is derived from an EMBL/GenBank/DDBJ whole genome shotgun (WGS) entry which is preliminary data.</text>
</comment>
<dbReference type="InterPro" id="IPR001279">
    <property type="entry name" value="Metallo-B-lactamas"/>
</dbReference>
<dbReference type="Gene3D" id="3.40.50.360">
    <property type="match status" value="1"/>
</dbReference>
<feature type="domain" description="Flavodoxin-like" evidence="9">
    <location>
        <begin position="335"/>
        <end position="470"/>
    </location>
</feature>
<gene>
    <name evidence="10" type="ORF">WJX73_000981</name>
</gene>
<evidence type="ECO:0000256" key="7">
    <source>
        <dbReference type="ARBA" id="ARBA00025633"/>
    </source>
</evidence>
<evidence type="ECO:0000256" key="4">
    <source>
        <dbReference type="ARBA" id="ARBA00022723"/>
    </source>
</evidence>
<evidence type="ECO:0000256" key="2">
    <source>
        <dbReference type="ARBA" id="ARBA00006098"/>
    </source>
</evidence>
<protein>
    <recommendedName>
        <fullName evidence="9">Flavodoxin-like domain-containing protein</fullName>
    </recommendedName>
</protein>
<dbReference type="EMBL" id="JALJOQ010000068">
    <property type="protein sequence ID" value="KAK9802723.1"/>
    <property type="molecule type" value="Genomic_DNA"/>
</dbReference>
<evidence type="ECO:0000256" key="6">
    <source>
        <dbReference type="ARBA" id="ARBA00023004"/>
    </source>
</evidence>
<organism evidence="10 11">
    <name type="scientific">Symbiochloris irregularis</name>
    <dbReference type="NCBI Taxonomy" id="706552"/>
    <lineage>
        <taxon>Eukaryota</taxon>
        <taxon>Viridiplantae</taxon>
        <taxon>Chlorophyta</taxon>
        <taxon>core chlorophytes</taxon>
        <taxon>Trebouxiophyceae</taxon>
        <taxon>Trebouxiales</taxon>
        <taxon>Trebouxiaceae</taxon>
        <taxon>Symbiochloris</taxon>
    </lineage>
</organism>
<evidence type="ECO:0000256" key="8">
    <source>
        <dbReference type="SAM" id="MobiDB-lite"/>
    </source>
</evidence>
<dbReference type="InterPro" id="IPR036866">
    <property type="entry name" value="RibonucZ/Hydroxyglut_hydro"/>
</dbReference>
<keyword evidence="11" id="KW-1185">Reference proteome</keyword>
<evidence type="ECO:0000256" key="3">
    <source>
        <dbReference type="ARBA" id="ARBA00022448"/>
    </source>
</evidence>
<dbReference type="SUPFAM" id="SSF56281">
    <property type="entry name" value="Metallo-hydrolase/oxidoreductase"/>
    <property type="match status" value="1"/>
</dbReference>
<feature type="region of interest" description="Disordered" evidence="8">
    <location>
        <begin position="40"/>
        <end position="60"/>
    </location>
</feature>
<dbReference type="PANTHER" id="PTHR32145:SF11">
    <property type="entry name" value="DIFLAVIN FLAVOPROTEIN A 2-RELATED"/>
    <property type="match status" value="1"/>
</dbReference>
<dbReference type="Pfam" id="PF19583">
    <property type="entry name" value="ODP"/>
    <property type="match status" value="1"/>
</dbReference>
<comment type="cofactor">
    <cofactor evidence="1">
        <name>Fe cation</name>
        <dbReference type="ChEBI" id="CHEBI:24875"/>
    </cofactor>
</comment>
<feature type="region of interest" description="Disordered" evidence="8">
    <location>
        <begin position="1"/>
        <end position="28"/>
    </location>
</feature>
<keyword evidence="3" id="KW-0813">Transport</keyword>
<proteinExistence type="inferred from homology"/>